<organism evidence="2 3">
    <name type="scientific">Malus domestica</name>
    <name type="common">Apple</name>
    <name type="synonym">Pyrus malus</name>
    <dbReference type="NCBI Taxonomy" id="3750"/>
    <lineage>
        <taxon>Eukaryota</taxon>
        <taxon>Viridiplantae</taxon>
        <taxon>Streptophyta</taxon>
        <taxon>Embryophyta</taxon>
        <taxon>Tracheophyta</taxon>
        <taxon>Spermatophyta</taxon>
        <taxon>Magnoliopsida</taxon>
        <taxon>eudicotyledons</taxon>
        <taxon>Gunneridae</taxon>
        <taxon>Pentapetalae</taxon>
        <taxon>rosids</taxon>
        <taxon>fabids</taxon>
        <taxon>Rosales</taxon>
        <taxon>Rosaceae</taxon>
        <taxon>Amygdaloideae</taxon>
        <taxon>Maleae</taxon>
        <taxon>Malus</taxon>
    </lineage>
</organism>
<dbReference type="EMBL" id="RDQH01000334">
    <property type="protein sequence ID" value="RXH92408.1"/>
    <property type="molecule type" value="Genomic_DNA"/>
</dbReference>
<dbReference type="Proteomes" id="UP000290289">
    <property type="component" value="Chromosome 8"/>
</dbReference>
<feature type="region of interest" description="Disordered" evidence="1">
    <location>
        <begin position="1"/>
        <end position="24"/>
    </location>
</feature>
<name>A0A498J9N2_MALDO</name>
<comment type="caution">
    <text evidence="2">The sequence shown here is derived from an EMBL/GenBank/DDBJ whole genome shotgun (WGS) entry which is preliminary data.</text>
</comment>
<dbReference type="AlphaFoldDB" id="A0A498J9N2"/>
<evidence type="ECO:0000313" key="3">
    <source>
        <dbReference type="Proteomes" id="UP000290289"/>
    </source>
</evidence>
<gene>
    <name evidence="2" type="ORF">DVH24_033304</name>
</gene>
<evidence type="ECO:0000313" key="2">
    <source>
        <dbReference type="EMBL" id="RXH92408.1"/>
    </source>
</evidence>
<evidence type="ECO:0000256" key="1">
    <source>
        <dbReference type="SAM" id="MobiDB-lite"/>
    </source>
</evidence>
<feature type="compositionally biased region" description="Basic and acidic residues" evidence="1">
    <location>
        <begin position="1"/>
        <end position="22"/>
    </location>
</feature>
<proteinExistence type="predicted"/>
<sequence length="59" mass="6650">MSSKMRDTWCHRDGRDGGEKSEYGVTKVDVVNEDMTGVDGLETLDSEREKAADESIHYI</sequence>
<protein>
    <submittedName>
        <fullName evidence="2">Uncharacterized protein</fullName>
    </submittedName>
</protein>
<reference evidence="2 3" key="1">
    <citation type="submission" date="2018-10" db="EMBL/GenBank/DDBJ databases">
        <title>A high-quality apple genome assembly.</title>
        <authorList>
            <person name="Hu J."/>
        </authorList>
    </citation>
    <scope>NUCLEOTIDE SEQUENCE [LARGE SCALE GENOMIC DNA]</scope>
    <source>
        <strain evidence="3">cv. HFTH1</strain>
        <tissue evidence="2">Young leaf</tissue>
    </source>
</reference>
<keyword evidence="3" id="KW-1185">Reference proteome</keyword>
<accession>A0A498J9N2</accession>